<proteinExistence type="predicted"/>
<evidence type="ECO:0000313" key="2">
    <source>
        <dbReference type="EnsemblPlants" id="KEH17496"/>
    </source>
</evidence>
<evidence type="ECO:0000313" key="1">
    <source>
        <dbReference type="EMBL" id="KEH17496.1"/>
    </source>
</evidence>
<dbReference type="HOGENOM" id="CLU_2162208_0_0_1"/>
<evidence type="ECO:0000313" key="3">
    <source>
        <dbReference type="Proteomes" id="UP000002051"/>
    </source>
</evidence>
<dbReference type="AlphaFoldDB" id="A0A072TJZ4"/>
<dbReference type="EMBL" id="KL402736">
    <property type="protein sequence ID" value="KEH17496.1"/>
    <property type="molecule type" value="Genomic_DNA"/>
</dbReference>
<reference evidence="2" key="3">
    <citation type="submission" date="2015-06" db="UniProtKB">
        <authorList>
            <consortium name="EnsemblPlants"/>
        </authorList>
    </citation>
    <scope>IDENTIFICATION</scope>
    <source>
        <strain evidence="2">cv. Jemalong A17</strain>
    </source>
</reference>
<accession>A0A072TJZ4</accession>
<reference evidence="1 3" key="2">
    <citation type="journal article" date="2014" name="BMC Genomics">
        <title>An improved genome release (version Mt4.0) for the model legume Medicago truncatula.</title>
        <authorList>
            <person name="Tang H."/>
            <person name="Krishnakumar V."/>
            <person name="Bidwell S."/>
            <person name="Rosen B."/>
            <person name="Chan A."/>
            <person name="Zhou S."/>
            <person name="Gentzbittel L."/>
            <person name="Childs K.L."/>
            <person name="Yandell M."/>
            <person name="Gundlach H."/>
            <person name="Mayer K.F."/>
            <person name="Schwartz D.C."/>
            <person name="Town C.D."/>
        </authorList>
    </citation>
    <scope>GENOME REANNOTATION</scope>
    <source>
        <strain evidence="1">A17</strain>
        <strain evidence="2 3">cv. Jemalong A17</strain>
    </source>
</reference>
<protein>
    <submittedName>
        <fullName evidence="1 2">Uncharacterized protein</fullName>
    </submittedName>
</protein>
<keyword evidence="3" id="KW-1185">Reference proteome</keyword>
<organism evidence="1 3">
    <name type="scientific">Medicago truncatula</name>
    <name type="common">Barrel medic</name>
    <name type="synonym">Medicago tribuloides</name>
    <dbReference type="NCBI Taxonomy" id="3880"/>
    <lineage>
        <taxon>Eukaryota</taxon>
        <taxon>Viridiplantae</taxon>
        <taxon>Streptophyta</taxon>
        <taxon>Embryophyta</taxon>
        <taxon>Tracheophyta</taxon>
        <taxon>Spermatophyta</taxon>
        <taxon>Magnoliopsida</taxon>
        <taxon>eudicotyledons</taxon>
        <taxon>Gunneridae</taxon>
        <taxon>Pentapetalae</taxon>
        <taxon>rosids</taxon>
        <taxon>fabids</taxon>
        <taxon>Fabales</taxon>
        <taxon>Fabaceae</taxon>
        <taxon>Papilionoideae</taxon>
        <taxon>50 kb inversion clade</taxon>
        <taxon>NPAAA clade</taxon>
        <taxon>Hologalegina</taxon>
        <taxon>IRL clade</taxon>
        <taxon>Trifolieae</taxon>
        <taxon>Medicago</taxon>
    </lineage>
</organism>
<sequence>MTSSTTQRIATTALESVLHKHFHQSSEVMVYFRSLPLEEGKCFINSFEFPQIHHRNCFMLHFLMARSRDPKNTTPDTSSSTTALCSAIQTWQNVTDIVLSGSTSQSPYSDG</sequence>
<gene>
    <name evidence="1" type="ORF">MTR_0011s0290</name>
</gene>
<reference evidence="1 3" key="1">
    <citation type="journal article" date="2011" name="Nature">
        <title>The Medicago genome provides insight into the evolution of rhizobial symbioses.</title>
        <authorList>
            <person name="Young N.D."/>
            <person name="Debelle F."/>
            <person name="Oldroyd G.E."/>
            <person name="Geurts R."/>
            <person name="Cannon S.B."/>
            <person name="Udvardi M.K."/>
            <person name="Benedito V.A."/>
            <person name="Mayer K.F."/>
            <person name="Gouzy J."/>
            <person name="Schoof H."/>
            <person name="Van de Peer Y."/>
            <person name="Proost S."/>
            <person name="Cook D.R."/>
            <person name="Meyers B.C."/>
            <person name="Spannagl M."/>
            <person name="Cheung F."/>
            <person name="De Mita S."/>
            <person name="Krishnakumar V."/>
            <person name="Gundlach H."/>
            <person name="Zhou S."/>
            <person name="Mudge J."/>
            <person name="Bharti A.K."/>
            <person name="Murray J.D."/>
            <person name="Naoumkina M.A."/>
            <person name="Rosen B."/>
            <person name="Silverstein K.A."/>
            <person name="Tang H."/>
            <person name="Rombauts S."/>
            <person name="Zhao P.X."/>
            <person name="Zhou P."/>
            <person name="Barbe V."/>
            <person name="Bardou P."/>
            <person name="Bechner M."/>
            <person name="Bellec A."/>
            <person name="Berger A."/>
            <person name="Berges H."/>
            <person name="Bidwell S."/>
            <person name="Bisseling T."/>
            <person name="Choisne N."/>
            <person name="Couloux A."/>
            <person name="Denny R."/>
            <person name="Deshpande S."/>
            <person name="Dai X."/>
            <person name="Doyle J.J."/>
            <person name="Dudez A.M."/>
            <person name="Farmer A.D."/>
            <person name="Fouteau S."/>
            <person name="Franken C."/>
            <person name="Gibelin C."/>
            <person name="Gish J."/>
            <person name="Goldstein S."/>
            <person name="Gonzalez A.J."/>
            <person name="Green P.J."/>
            <person name="Hallab A."/>
            <person name="Hartog M."/>
            <person name="Hua A."/>
            <person name="Humphray S.J."/>
            <person name="Jeong D.H."/>
            <person name="Jing Y."/>
            <person name="Jocker A."/>
            <person name="Kenton S.M."/>
            <person name="Kim D.J."/>
            <person name="Klee K."/>
            <person name="Lai H."/>
            <person name="Lang C."/>
            <person name="Lin S."/>
            <person name="Macmil S.L."/>
            <person name="Magdelenat G."/>
            <person name="Matthews L."/>
            <person name="McCorrison J."/>
            <person name="Monaghan E.L."/>
            <person name="Mun J.H."/>
            <person name="Najar F.Z."/>
            <person name="Nicholson C."/>
            <person name="Noirot C."/>
            <person name="O'Bleness M."/>
            <person name="Paule C.R."/>
            <person name="Poulain J."/>
            <person name="Prion F."/>
            <person name="Qin B."/>
            <person name="Qu C."/>
            <person name="Retzel E.F."/>
            <person name="Riddle C."/>
            <person name="Sallet E."/>
            <person name="Samain S."/>
            <person name="Samson N."/>
            <person name="Sanders I."/>
            <person name="Saurat O."/>
            <person name="Scarpelli C."/>
            <person name="Schiex T."/>
            <person name="Segurens B."/>
            <person name="Severin A.J."/>
            <person name="Sherrier D.J."/>
            <person name="Shi R."/>
            <person name="Sims S."/>
            <person name="Singer S.R."/>
            <person name="Sinharoy S."/>
            <person name="Sterck L."/>
            <person name="Viollet A."/>
            <person name="Wang B.B."/>
            <person name="Wang K."/>
            <person name="Wang M."/>
            <person name="Wang X."/>
            <person name="Warfsmann J."/>
            <person name="Weissenbach J."/>
            <person name="White D.D."/>
            <person name="White J.D."/>
            <person name="Wiley G.B."/>
            <person name="Wincker P."/>
            <person name="Xing Y."/>
            <person name="Yang L."/>
            <person name="Yao Z."/>
            <person name="Ying F."/>
            <person name="Zhai J."/>
            <person name="Zhou L."/>
            <person name="Zuber A."/>
            <person name="Denarie J."/>
            <person name="Dixon R.A."/>
            <person name="May G.D."/>
            <person name="Schwartz D.C."/>
            <person name="Rogers J."/>
            <person name="Quetier F."/>
            <person name="Town C.D."/>
            <person name="Roe B.A."/>
        </authorList>
    </citation>
    <scope>NUCLEOTIDE SEQUENCE [LARGE SCALE GENOMIC DNA]</scope>
    <source>
        <strain evidence="1">A17</strain>
        <strain evidence="2 3">cv. Jemalong A17</strain>
    </source>
</reference>
<dbReference type="EnsemblPlants" id="KEH17496">
    <property type="protein sequence ID" value="KEH17496"/>
    <property type="gene ID" value="MTR_0011s0290"/>
</dbReference>
<name>A0A072TJZ4_MEDTR</name>
<dbReference type="Proteomes" id="UP000002051">
    <property type="component" value="Unassembled WGS sequence"/>
</dbReference>